<dbReference type="AlphaFoldDB" id="A2G4H3"/>
<organism evidence="1 2">
    <name type="scientific">Trichomonas vaginalis (strain ATCC PRA-98 / G3)</name>
    <dbReference type="NCBI Taxonomy" id="412133"/>
    <lineage>
        <taxon>Eukaryota</taxon>
        <taxon>Metamonada</taxon>
        <taxon>Parabasalia</taxon>
        <taxon>Trichomonadida</taxon>
        <taxon>Trichomonadidae</taxon>
        <taxon>Trichomonas</taxon>
    </lineage>
</organism>
<gene>
    <name evidence="1" type="ORF">TVAG_349010</name>
</gene>
<reference evidence="1" key="1">
    <citation type="submission" date="2006-10" db="EMBL/GenBank/DDBJ databases">
        <authorList>
            <person name="Amadeo P."/>
            <person name="Zhao Q."/>
            <person name="Wortman J."/>
            <person name="Fraser-Liggett C."/>
            <person name="Carlton J."/>
        </authorList>
    </citation>
    <scope>NUCLEOTIDE SEQUENCE</scope>
    <source>
        <strain evidence="1">G3</strain>
    </source>
</reference>
<protein>
    <submittedName>
        <fullName evidence="1">Uncharacterized protein</fullName>
    </submittedName>
</protein>
<dbReference type="Proteomes" id="UP000001542">
    <property type="component" value="Unassembled WGS sequence"/>
</dbReference>
<dbReference type="RefSeq" id="XP_001300869.1">
    <property type="nucleotide sequence ID" value="XM_001300868.1"/>
</dbReference>
<name>A2G4H3_TRIV3</name>
<dbReference type="InParanoid" id="A2G4H3"/>
<evidence type="ECO:0000313" key="2">
    <source>
        <dbReference type="Proteomes" id="UP000001542"/>
    </source>
</evidence>
<proteinExistence type="predicted"/>
<keyword evidence="2" id="KW-1185">Reference proteome</keyword>
<reference evidence="1" key="2">
    <citation type="journal article" date="2007" name="Science">
        <title>Draft genome sequence of the sexually transmitted pathogen Trichomonas vaginalis.</title>
        <authorList>
            <person name="Carlton J.M."/>
            <person name="Hirt R.P."/>
            <person name="Silva J.C."/>
            <person name="Delcher A.L."/>
            <person name="Schatz M."/>
            <person name="Zhao Q."/>
            <person name="Wortman J.R."/>
            <person name="Bidwell S.L."/>
            <person name="Alsmark U.C.M."/>
            <person name="Besteiro S."/>
            <person name="Sicheritz-Ponten T."/>
            <person name="Noel C.J."/>
            <person name="Dacks J.B."/>
            <person name="Foster P.G."/>
            <person name="Simillion C."/>
            <person name="Van de Peer Y."/>
            <person name="Miranda-Saavedra D."/>
            <person name="Barton G.J."/>
            <person name="Westrop G.D."/>
            <person name="Mueller S."/>
            <person name="Dessi D."/>
            <person name="Fiori P.L."/>
            <person name="Ren Q."/>
            <person name="Paulsen I."/>
            <person name="Zhang H."/>
            <person name="Bastida-Corcuera F.D."/>
            <person name="Simoes-Barbosa A."/>
            <person name="Brown M.T."/>
            <person name="Hayes R.D."/>
            <person name="Mukherjee M."/>
            <person name="Okumura C.Y."/>
            <person name="Schneider R."/>
            <person name="Smith A.J."/>
            <person name="Vanacova S."/>
            <person name="Villalvazo M."/>
            <person name="Haas B.J."/>
            <person name="Pertea M."/>
            <person name="Feldblyum T.V."/>
            <person name="Utterback T.R."/>
            <person name="Shu C.L."/>
            <person name="Osoegawa K."/>
            <person name="de Jong P.J."/>
            <person name="Hrdy I."/>
            <person name="Horvathova L."/>
            <person name="Zubacova Z."/>
            <person name="Dolezal P."/>
            <person name="Malik S.B."/>
            <person name="Logsdon J.M. Jr."/>
            <person name="Henze K."/>
            <person name="Gupta A."/>
            <person name="Wang C.C."/>
            <person name="Dunne R.L."/>
            <person name="Upcroft J.A."/>
            <person name="Upcroft P."/>
            <person name="White O."/>
            <person name="Salzberg S.L."/>
            <person name="Tang P."/>
            <person name="Chiu C.-H."/>
            <person name="Lee Y.-S."/>
            <person name="Embley T.M."/>
            <person name="Coombs G.H."/>
            <person name="Mottram J.C."/>
            <person name="Tachezy J."/>
            <person name="Fraser-Liggett C.M."/>
            <person name="Johnson P.J."/>
        </authorList>
    </citation>
    <scope>NUCLEOTIDE SEQUENCE [LARGE SCALE GENOMIC DNA]</scope>
    <source>
        <strain evidence="1">G3</strain>
    </source>
</reference>
<dbReference type="VEuPathDB" id="TrichDB:TVAGG3_0571400"/>
<dbReference type="VEuPathDB" id="TrichDB:TVAG_349010"/>
<evidence type="ECO:0000313" key="1">
    <source>
        <dbReference type="EMBL" id="EAX87939.1"/>
    </source>
</evidence>
<accession>A2G4H3</accession>
<dbReference type="EMBL" id="DS114374">
    <property type="protein sequence ID" value="EAX87939.1"/>
    <property type="molecule type" value="Genomic_DNA"/>
</dbReference>
<dbReference type="KEGG" id="tva:4745596"/>
<sequence length="143" mass="16337">MISRTTDVLFMSEMNEWKTKHSNLSILPRLGLPFANFHSREDPVDEFMDVDSLVAGIADKLTEDIFQDFKIEKSREAKRIAHTACQPRNSANIYNATQLIDRKLVQRRFISPTKSSIANDAISKKILQANAYKLRPALSKRTV</sequence>